<dbReference type="RefSeq" id="XP_037218927.1">
    <property type="nucleotide sequence ID" value="XM_037363283.1"/>
</dbReference>
<name>A0A8H6SMF8_9AGAR</name>
<organism evidence="2 3">
    <name type="scientific">Mycena indigotica</name>
    <dbReference type="NCBI Taxonomy" id="2126181"/>
    <lineage>
        <taxon>Eukaryota</taxon>
        <taxon>Fungi</taxon>
        <taxon>Dikarya</taxon>
        <taxon>Basidiomycota</taxon>
        <taxon>Agaricomycotina</taxon>
        <taxon>Agaricomycetes</taxon>
        <taxon>Agaricomycetidae</taxon>
        <taxon>Agaricales</taxon>
        <taxon>Marasmiineae</taxon>
        <taxon>Mycenaceae</taxon>
        <taxon>Mycena</taxon>
    </lineage>
</organism>
<keyword evidence="3" id="KW-1185">Reference proteome</keyword>
<evidence type="ECO:0000313" key="2">
    <source>
        <dbReference type="EMBL" id="KAF7300927.1"/>
    </source>
</evidence>
<protein>
    <submittedName>
        <fullName evidence="2">Uncharacterized protein</fullName>
    </submittedName>
</protein>
<evidence type="ECO:0000313" key="3">
    <source>
        <dbReference type="Proteomes" id="UP000636479"/>
    </source>
</evidence>
<accession>A0A8H6SMF8</accession>
<proteinExistence type="predicted"/>
<feature type="region of interest" description="Disordered" evidence="1">
    <location>
        <begin position="1"/>
        <end position="69"/>
    </location>
</feature>
<gene>
    <name evidence="2" type="ORF">MIND_00655600</name>
</gene>
<sequence>MTIVSGKVQDPASGSAAFGGALTPHWHRTGPTNYPKPHNAPGTPAFHSFSRSSATALCSRPRPKEDGRA</sequence>
<dbReference type="EMBL" id="JACAZF010000006">
    <property type="protein sequence ID" value="KAF7300927.1"/>
    <property type="molecule type" value="Genomic_DNA"/>
</dbReference>
<dbReference type="GeneID" id="59345799"/>
<dbReference type="AlphaFoldDB" id="A0A8H6SMF8"/>
<comment type="caution">
    <text evidence="2">The sequence shown here is derived from an EMBL/GenBank/DDBJ whole genome shotgun (WGS) entry which is preliminary data.</text>
</comment>
<dbReference type="Proteomes" id="UP000636479">
    <property type="component" value="Unassembled WGS sequence"/>
</dbReference>
<evidence type="ECO:0000256" key="1">
    <source>
        <dbReference type="SAM" id="MobiDB-lite"/>
    </source>
</evidence>
<reference evidence="2" key="1">
    <citation type="submission" date="2020-05" db="EMBL/GenBank/DDBJ databases">
        <title>Mycena genomes resolve the evolution of fungal bioluminescence.</title>
        <authorList>
            <person name="Tsai I.J."/>
        </authorList>
    </citation>
    <scope>NUCLEOTIDE SEQUENCE</scope>
    <source>
        <strain evidence="2">171206Taipei</strain>
    </source>
</reference>